<keyword evidence="6" id="KW-1185">Reference proteome</keyword>
<gene>
    <name evidence="5" type="ORF">FC27_GL001248</name>
</gene>
<dbReference type="Gene3D" id="1.10.10.60">
    <property type="entry name" value="Homeodomain-like"/>
    <property type="match status" value="2"/>
</dbReference>
<dbReference type="InterPro" id="IPR011051">
    <property type="entry name" value="RmlC_Cupin_sf"/>
</dbReference>
<dbReference type="InterPro" id="IPR014710">
    <property type="entry name" value="RmlC-like_jellyroll"/>
</dbReference>
<dbReference type="InterPro" id="IPR009057">
    <property type="entry name" value="Homeodomain-like_sf"/>
</dbReference>
<evidence type="ECO:0000313" key="5">
    <source>
        <dbReference type="EMBL" id="KRL65813.1"/>
    </source>
</evidence>
<evidence type="ECO:0000256" key="1">
    <source>
        <dbReference type="ARBA" id="ARBA00023015"/>
    </source>
</evidence>
<dbReference type="SUPFAM" id="SSF51182">
    <property type="entry name" value="RmlC-like cupins"/>
    <property type="match status" value="1"/>
</dbReference>
<dbReference type="InterPro" id="IPR018060">
    <property type="entry name" value="HTH_AraC"/>
</dbReference>
<dbReference type="EMBL" id="AZFA01000026">
    <property type="protein sequence ID" value="KRL65813.1"/>
    <property type="molecule type" value="Genomic_DNA"/>
</dbReference>
<dbReference type="RefSeq" id="WP_010624755.1">
    <property type="nucleotide sequence ID" value="NZ_AZFA01000026.1"/>
</dbReference>
<name>A0A0R1SHW4_9LACO</name>
<dbReference type="OrthoDB" id="2211832at2"/>
<dbReference type="Pfam" id="PF12833">
    <property type="entry name" value="HTH_18"/>
    <property type="match status" value="1"/>
</dbReference>
<dbReference type="eggNOG" id="COG2207">
    <property type="taxonomic scope" value="Bacteria"/>
</dbReference>
<accession>A0A0R1SHW4</accession>
<dbReference type="STRING" id="1423815.FC27_GL001248"/>
<organism evidence="5 6">
    <name type="scientific">Companilactobacillus versmoldensis DSM 14857 = KCTC 3814</name>
    <dbReference type="NCBI Taxonomy" id="1423815"/>
    <lineage>
        <taxon>Bacteria</taxon>
        <taxon>Bacillati</taxon>
        <taxon>Bacillota</taxon>
        <taxon>Bacilli</taxon>
        <taxon>Lactobacillales</taxon>
        <taxon>Lactobacillaceae</taxon>
        <taxon>Companilactobacillus</taxon>
    </lineage>
</organism>
<evidence type="ECO:0000256" key="3">
    <source>
        <dbReference type="ARBA" id="ARBA00023163"/>
    </source>
</evidence>
<dbReference type="SUPFAM" id="SSF46689">
    <property type="entry name" value="Homeodomain-like"/>
    <property type="match status" value="2"/>
</dbReference>
<evidence type="ECO:0000256" key="2">
    <source>
        <dbReference type="ARBA" id="ARBA00023125"/>
    </source>
</evidence>
<evidence type="ECO:0000259" key="4">
    <source>
        <dbReference type="PROSITE" id="PS01124"/>
    </source>
</evidence>
<dbReference type="PROSITE" id="PS01124">
    <property type="entry name" value="HTH_ARAC_FAMILY_2"/>
    <property type="match status" value="1"/>
</dbReference>
<dbReference type="SMART" id="SM00342">
    <property type="entry name" value="HTH_ARAC"/>
    <property type="match status" value="1"/>
</dbReference>
<dbReference type="AlphaFoldDB" id="A0A0R1SHW4"/>
<dbReference type="GO" id="GO:0003700">
    <property type="term" value="F:DNA-binding transcription factor activity"/>
    <property type="evidence" value="ECO:0007669"/>
    <property type="project" value="InterPro"/>
</dbReference>
<sequence length="292" mass="33948">MAAYHENLIFDNQLPVKIILHTDVNWKKRTVLSHWHNSIEVCYIVKGQPGDARINGQKYHLQPHQLYLIGPNIIHSFDTVVTQQAEILTLLIPLTWLSDQFDYFNKAIFQVGPVNVDHPGHKLLEKQLQTIIDYKRSKNPSANSKLQTVGALHYIAYLILGKMIDEKTEQSNDLELGSPLLIQQVMSKIQHDYQHNLMISQLSEDNHISETHLIRIFKKYVGVSPKNYLIQIRFDEAKQLLHQTSMSVEEIAQKTGFGSAKNFFVLFHKRFDKIPNEYRHKNKQPESFHPNH</sequence>
<dbReference type="PATRIC" id="fig|1423815.3.peg.1280"/>
<reference evidence="5 6" key="1">
    <citation type="journal article" date="2015" name="Genome Announc.">
        <title>Expanding the biotechnology potential of lactobacilli through comparative genomics of 213 strains and associated genera.</title>
        <authorList>
            <person name="Sun Z."/>
            <person name="Harris H.M."/>
            <person name="McCann A."/>
            <person name="Guo C."/>
            <person name="Argimon S."/>
            <person name="Zhang W."/>
            <person name="Yang X."/>
            <person name="Jeffery I.B."/>
            <person name="Cooney J.C."/>
            <person name="Kagawa T.F."/>
            <person name="Liu W."/>
            <person name="Song Y."/>
            <person name="Salvetti E."/>
            <person name="Wrobel A."/>
            <person name="Rasinkangas P."/>
            <person name="Parkhill J."/>
            <person name="Rea M.C."/>
            <person name="O'Sullivan O."/>
            <person name="Ritari J."/>
            <person name="Douillard F.P."/>
            <person name="Paul Ross R."/>
            <person name="Yang R."/>
            <person name="Briner A.E."/>
            <person name="Felis G.E."/>
            <person name="de Vos W.M."/>
            <person name="Barrangou R."/>
            <person name="Klaenhammer T.R."/>
            <person name="Caufield P.W."/>
            <person name="Cui Y."/>
            <person name="Zhang H."/>
            <person name="O'Toole P.W."/>
        </authorList>
    </citation>
    <scope>NUCLEOTIDE SEQUENCE [LARGE SCALE GENOMIC DNA]</scope>
    <source>
        <strain evidence="5 6">DSM 14857</strain>
    </source>
</reference>
<dbReference type="Proteomes" id="UP000051647">
    <property type="component" value="Unassembled WGS sequence"/>
</dbReference>
<keyword evidence="1" id="KW-0805">Transcription regulation</keyword>
<evidence type="ECO:0000313" key="6">
    <source>
        <dbReference type="Proteomes" id="UP000051647"/>
    </source>
</evidence>
<protein>
    <submittedName>
        <fullName evidence="5">AraC family transcriptional regulator</fullName>
    </submittedName>
</protein>
<proteinExistence type="predicted"/>
<comment type="caution">
    <text evidence="5">The sequence shown here is derived from an EMBL/GenBank/DDBJ whole genome shotgun (WGS) entry which is preliminary data.</text>
</comment>
<dbReference type="InterPro" id="IPR003313">
    <property type="entry name" value="AraC-bd"/>
</dbReference>
<dbReference type="PANTHER" id="PTHR43280">
    <property type="entry name" value="ARAC-FAMILY TRANSCRIPTIONAL REGULATOR"/>
    <property type="match status" value="1"/>
</dbReference>
<dbReference type="PANTHER" id="PTHR43280:SF2">
    <property type="entry name" value="HTH-TYPE TRANSCRIPTIONAL REGULATOR EXSA"/>
    <property type="match status" value="1"/>
</dbReference>
<dbReference type="GO" id="GO:0043565">
    <property type="term" value="F:sequence-specific DNA binding"/>
    <property type="evidence" value="ECO:0007669"/>
    <property type="project" value="InterPro"/>
</dbReference>
<keyword evidence="3" id="KW-0804">Transcription</keyword>
<dbReference type="Gene3D" id="2.60.120.10">
    <property type="entry name" value="Jelly Rolls"/>
    <property type="match status" value="1"/>
</dbReference>
<keyword evidence="2" id="KW-0238">DNA-binding</keyword>
<dbReference type="Pfam" id="PF02311">
    <property type="entry name" value="AraC_binding"/>
    <property type="match status" value="1"/>
</dbReference>
<feature type="domain" description="HTH araC/xylS-type" evidence="4">
    <location>
        <begin position="183"/>
        <end position="281"/>
    </location>
</feature>